<accession>A0A5M8PDM5</accession>
<gene>
    <name evidence="1" type="ORF">FRX48_09094</name>
</gene>
<dbReference type="Proteomes" id="UP000324767">
    <property type="component" value="Unassembled WGS sequence"/>
</dbReference>
<proteinExistence type="predicted"/>
<sequence length="239" mass="26110">MRICIVNEFFYPDNTGGTGTVLSDLVCSLREIDPDLEIDVVTSTNLYRRAQVKLPAFEDWNGVRIYRLATPHPNSLPMALRLGANLHFCVSAFVKLLTLRSNDTVLVGPPRNAPSRQAVLQRRKTPLFIVYDLERTLVTMNCCRPGTRHADLLASADSFVTLAGHGRAVRPFQVLQHSGVGRPVLATVSPLSEVARVIDEAQAGVHMEQSATDALAAAVVRLSEHPAEAERMATTPGAF</sequence>
<organism evidence="1 2">
    <name type="scientific">Lasallia pustulata</name>
    <dbReference type="NCBI Taxonomy" id="136370"/>
    <lineage>
        <taxon>Eukaryota</taxon>
        <taxon>Fungi</taxon>
        <taxon>Dikarya</taxon>
        <taxon>Ascomycota</taxon>
        <taxon>Pezizomycotina</taxon>
        <taxon>Lecanoromycetes</taxon>
        <taxon>OSLEUM clade</taxon>
        <taxon>Umbilicariomycetidae</taxon>
        <taxon>Umbilicariales</taxon>
        <taxon>Umbilicariaceae</taxon>
        <taxon>Lasallia</taxon>
    </lineage>
</organism>
<evidence type="ECO:0000313" key="1">
    <source>
        <dbReference type="EMBL" id="KAA6407028.1"/>
    </source>
</evidence>
<protein>
    <recommendedName>
        <fullName evidence="3">Glycosyltransferase family 4 protein</fullName>
    </recommendedName>
</protein>
<dbReference type="SUPFAM" id="SSF53756">
    <property type="entry name" value="UDP-Glycosyltransferase/glycogen phosphorylase"/>
    <property type="match status" value="2"/>
</dbReference>
<dbReference type="Gene3D" id="3.40.50.2000">
    <property type="entry name" value="Glycogen Phosphorylase B"/>
    <property type="match status" value="1"/>
</dbReference>
<evidence type="ECO:0000313" key="2">
    <source>
        <dbReference type="Proteomes" id="UP000324767"/>
    </source>
</evidence>
<comment type="caution">
    <text evidence="1">The sequence shown here is derived from an EMBL/GenBank/DDBJ whole genome shotgun (WGS) entry which is preliminary data.</text>
</comment>
<evidence type="ECO:0008006" key="3">
    <source>
        <dbReference type="Google" id="ProtNLM"/>
    </source>
</evidence>
<name>A0A5M8PDM5_9LECA</name>
<reference evidence="1 2" key="1">
    <citation type="submission" date="2019-09" db="EMBL/GenBank/DDBJ databases">
        <title>The hologenome of the rock-dwelling lichen Lasallia pustulata.</title>
        <authorList>
            <person name="Greshake Tzovaras B."/>
            <person name="Segers F."/>
            <person name="Bicker A."/>
            <person name="Dal Grande F."/>
            <person name="Otte J."/>
            <person name="Hankeln T."/>
            <person name="Schmitt I."/>
            <person name="Ebersberger I."/>
        </authorList>
    </citation>
    <scope>NUCLEOTIDE SEQUENCE [LARGE SCALE GENOMIC DNA]</scope>
    <source>
        <strain evidence="1">A1-1</strain>
    </source>
</reference>
<dbReference type="EMBL" id="VXIT01000020">
    <property type="protein sequence ID" value="KAA6407028.1"/>
    <property type="molecule type" value="Genomic_DNA"/>
</dbReference>
<dbReference type="AlphaFoldDB" id="A0A5M8PDM5"/>